<dbReference type="EMBL" id="CAJHUC010000741">
    <property type="protein sequence ID" value="CAD7698004.1"/>
    <property type="molecule type" value="Genomic_DNA"/>
</dbReference>
<evidence type="ECO:0000259" key="6">
    <source>
        <dbReference type="Pfam" id="PF00171"/>
    </source>
</evidence>
<dbReference type="FunFam" id="3.40.309.10:FF:000009">
    <property type="entry name" value="Aldehyde dehydrogenase A"/>
    <property type="match status" value="1"/>
</dbReference>
<keyword evidence="5" id="KW-0472">Membrane</keyword>
<dbReference type="Proteomes" id="UP000708148">
    <property type="component" value="Unassembled WGS sequence"/>
</dbReference>
<gene>
    <name evidence="7" type="ORF">OSTQU699_LOCUS3365</name>
</gene>
<dbReference type="InterPro" id="IPR016163">
    <property type="entry name" value="Ald_DH_C"/>
</dbReference>
<dbReference type="InterPro" id="IPR016160">
    <property type="entry name" value="Ald_DH_CS_CYS"/>
</dbReference>
<organism evidence="7 8">
    <name type="scientific">Ostreobium quekettii</name>
    <dbReference type="NCBI Taxonomy" id="121088"/>
    <lineage>
        <taxon>Eukaryota</taxon>
        <taxon>Viridiplantae</taxon>
        <taxon>Chlorophyta</taxon>
        <taxon>core chlorophytes</taxon>
        <taxon>Ulvophyceae</taxon>
        <taxon>TCBD clade</taxon>
        <taxon>Bryopsidales</taxon>
        <taxon>Ostreobineae</taxon>
        <taxon>Ostreobiaceae</taxon>
        <taxon>Ostreobium</taxon>
    </lineage>
</organism>
<dbReference type="GO" id="GO:0016620">
    <property type="term" value="F:oxidoreductase activity, acting on the aldehyde or oxo group of donors, NAD or NADP as acceptor"/>
    <property type="evidence" value="ECO:0007669"/>
    <property type="project" value="InterPro"/>
</dbReference>
<dbReference type="InterPro" id="IPR016162">
    <property type="entry name" value="Ald_DH_N"/>
</dbReference>
<evidence type="ECO:0000256" key="1">
    <source>
        <dbReference type="ARBA" id="ARBA00009986"/>
    </source>
</evidence>
<dbReference type="AlphaFoldDB" id="A0A8S1IV65"/>
<feature type="active site" evidence="3">
    <location>
        <position position="310"/>
    </location>
</feature>
<evidence type="ECO:0000256" key="5">
    <source>
        <dbReference type="SAM" id="Phobius"/>
    </source>
</evidence>
<dbReference type="SUPFAM" id="SSF53720">
    <property type="entry name" value="ALDH-like"/>
    <property type="match status" value="1"/>
</dbReference>
<protein>
    <recommendedName>
        <fullName evidence="6">Aldehyde dehydrogenase domain-containing protein</fullName>
    </recommendedName>
</protein>
<comment type="similarity">
    <text evidence="1 4">Belongs to the aldehyde dehydrogenase family.</text>
</comment>
<evidence type="ECO:0000256" key="4">
    <source>
        <dbReference type="RuleBase" id="RU003345"/>
    </source>
</evidence>
<feature type="domain" description="Aldehyde dehydrogenase" evidence="6">
    <location>
        <begin position="75"/>
        <end position="536"/>
    </location>
</feature>
<keyword evidence="5" id="KW-0812">Transmembrane</keyword>
<dbReference type="InterPro" id="IPR015590">
    <property type="entry name" value="Aldehyde_DH_dom"/>
</dbReference>
<evidence type="ECO:0000313" key="8">
    <source>
        <dbReference type="Proteomes" id="UP000708148"/>
    </source>
</evidence>
<dbReference type="InterPro" id="IPR029510">
    <property type="entry name" value="Ald_DH_CS_GLU"/>
</dbReference>
<proteinExistence type="inferred from homology"/>
<sequence length="603" mass="66082">MAGPSPRGVLEVVLRAPVTYVMIQFVAVYLLYLLFRWLIHRLRVWFEHVPAISVPLPTEAQNAVKVDPKSHVGDRTIPCYDPSTMRLLGTVPAMNTKEVNATVDEAWKAAKIWKRSTFDQRRLLLKILQKFTVEHQEDICRVSARDSGKVVVDALFGELMVTCEKFAWLRSEGEKYLRPEKRSAGVMMFYKSARVEYHPVGVVGAIIPWNYPFHNFLNPVSAAVFAGNAIVVKVSEQTSWSSQYYMAAVKAALAAAGAPPNLVQIVTGYAEAGSALASAKLGKLIFVGSTAVGKKVMETAAKRLTPVVLELGGKDPVIIFDNINIAKAVPFALRAAFQSCGQNCAGGERFIVHARIYDKFLHMAVETVKRMTFGEALGSDRVDMGAMCLPGLAEKVHSLVQDAVSKGAKLLIGGELPQREGQFYPPTILADVTNDMKIWTEEVFGPVMAVVPFDEEEEAVHLANDCPFGLGSNVFSSQYSVARRVGACLDAGMTNINDFGTTYMCQSLPFGGIKDSGFDRFAGVEGLRGLCVTKSVCEDWWPFLMTTNIPPALQYPVKPHAGAFVQALVKMFYSLGWKERFQGLIEVAKCSLSPSSAGSSKKE</sequence>
<evidence type="ECO:0000313" key="7">
    <source>
        <dbReference type="EMBL" id="CAD7698004.1"/>
    </source>
</evidence>
<dbReference type="Gene3D" id="3.40.309.10">
    <property type="entry name" value="Aldehyde Dehydrogenase, Chain A, domain 2"/>
    <property type="match status" value="1"/>
</dbReference>
<dbReference type="OrthoDB" id="310895at2759"/>
<dbReference type="PANTHER" id="PTHR11699">
    <property type="entry name" value="ALDEHYDE DEHYDROGENASE-RELATED"/>
    <property type="match status" value="1"/>
</dbReference>
<dbReference type="PROSITE" id="PS00070">
    <property type="entry name" value="ALDEHYDE_DEHYDR_CYS"/>
    <property type="match status" value="1"/>
</dbReference>
<keyword evidence="8" id="KW-1185">Reference proteome</keyword>
<dbReference type="Pfam" id="PF00171">
    <property type="entry name" value="Aldedh"/>
    <property type="match status" value="1"/>
</dbReference>
<name>A0A8S1IV65_9CHLO</name>
<reference evidence="7" key="1">
    <citation type="submission" date="2020-12" db="EMBL/GenBank/DDBJ databases">
        <authorList>
            <person name="Iha C."/>
        </authorList>
    </citation>
    <scope>NUCLEOTIDE SEQUENCE</scope>
</reference>
<accession>A0A8S1IV65</accession>
<keyword evidence="5" id="KW-1133">Transmembrane helix</keyword>
<dbReference type="Gene3D" id="3.40.605.10">
    <property type="entry name" value="Aldehyde Dehydrogenase, Chain A, domain 1"/>
    <property type="match status" value="1"/>
</dbReference>
<dbReference type="PROSITE" id="PS00687">
    <property type="entry name" value="ALDEHYDE_DEHYDR_GLU"/>
    <property type="match status" value="1"/>
</dbReference>
<evidence type="ECO:0000256" key="3">
    <source>
        <dbReference type="PROSITE-ProRule" id="PRU10007"/>
    </source>
</evidence>
<evidence type="ECO:0000256" key="2">
    <source>
        <dbReference type="ARBA" id="ARBA00023002"/>
    </source>
</evidence>
<keyword evidence="2 4" id="KW-0560">Oxidoreductase</keyword>
<comment type="caution">
    <text evidence="7">The sequence shown here is derived from an EMBL/GenBank/DDBJ whole genome shotgun (WGS) entry which is preliminary data.</text>
</comment>
<feature type="transmembrane region" description="Helical" evidence="5">
    <location>
        <begin position="12"/>
        <end position="35"/>
    </location>
</feature>
<dbReference type="InterPro" id="IPR016161">
    <property type="entry name" value="Ald_DH/histidinol_DH"/>
</dbReference>